<dbReference type="SUPFAM" id="SSF49493">
    <property type="entry name" value="HSP40/DnaJ peptide-binding domain"/>
    <property type="match status" value="2"/>
</dbReference>
<dbReference type="OrthoDB" id="9779889at2"/>
<sequence>MSRDPYEVLGVKRDAPAPEIQKAYRKLAKAHHPDLNPGDAAAEEKFKEAASAYDLLSDTEKRRRYDAGEIDASGAERPPQHFYRSYAGADPDASPYSNESAYADFLDDETLASILRGSRRRGPAKGRNLHYRLGVDFLTAVNGGSARVLLPDGAALDVAIPAGAELGQTLRLRGKGEPGLNGGEPGDALVELEIAPHKFFTREGDDIHLILPVSLAEAVLGSEVTVPTTTGAVSMRLPTNANSGTKLRLKGKGVARPDGGRGDEYVTLKIVLPDKSDPELASFVANWAVGKAHDPRADMKP</sequence>
<dbReference type="Proteomes" id="UP000236286">
    <property type="component" value="Unassembled WGS sequence"/>
</dbReference>
<name>A0A2J7TMA9_METSI</name>
<dbReference type="PROSITE" id="PS50076">
    <property type="entry name" value="DNAJ_2"/>
    <property type="match status" value="1"/>
</dbReference>
<dbReference type="GO" id="GO:0051082">
    <property type="term" value="F:unfolded protein binding"/>
    <property type="evidence" value="ECO:0007669"/>
    <property type="project" value="InterPro"/>
</dbReference>
<feature type="domain" description="J" evidence="2">
    <location>
        <begin position="4"/>
        <end position="69"/>
    </location>
</feature>
<dbReference type="PANTHER" id="PTHR43096">
    <property type="entry name" value="DNAJ HOMOLOG 1, MITOCHONDRIAL-RELATED"/>
    <property type="match status" value="1"/>
</dbReference>
<dbReference type="PRINTS" id="PR00625">
    <property type="entry name" value="JDOMAIN"/>
</dbReference>
<dbReference type="CDD" id="cd06257">
    <property type="entry name" value="DnaJ"/>
    <property type="match status" value="1"/>
</dbReference>
<evidence type="ECO:0000313" key="4">
    <source>
        <dbReference type="Proteomes" id="UP000236286"/>
    </source>
</evidence>
<evidence type="ECO:0000313" key="3">
    <source>
        <dbReference type="EMBL" id="PNG27919.1"/>
    </source>
</evidence>
<accession>A0A2J7TMA9</accession>
<protein>
    <submittedName>
        <fullName evidence="3">Molecular chaperone DnaJ</fullName>
    </submittedName>
</protein>
<reference evidence="3 4" key="1">
    <citation type="submission" date="2017-10" db="EMBL/GenBank/DDBJ databases">
        <title>Genome announcement of Methylocella silvestris TVC from permafrost.</title>
        <authorList>
            <person name="Wang J."/>
            <person name="Geng K."/>
            <person name="Ul-Haque F."/>
            <person name="Crombie A.T."/>
            <person name="Street L.E."/>
            <person name="Wookey P.A."/>
            <person name="Murrell J.C."/>
            <person name="Pratscher J."/>
        </authorList>
    </citation>
    <scope>NUCLEOTIDE SEQUENCE [LARGE SCALE GENOMIC DNA]</scope>
    <source>
        <strain evidence="3 4">TVC</strain>
    </source>
</reference>
<evidence type="ECO:0000256" key="1">
    <source>
        <dbReference type="SAM" id="MobiDB-lite"/>
    </source>
</evidence>
<dbReference type="InterPro" id="IPR001623">
    <property type="entry name" value="DnaJ_domain"/>
</dbReference>
<feature type="region of interest" description="Disordered" evidence="1">
    <location>
        <begin position="69"/>
        <end position="95"/>
    </location>
</feature>
<dbReference type="FunFam" id="2.60.260.20:FF:000013">
    <property type="entry name" value="DnaJ subfamily B member 11"/>
    <property type="match status" value="1"/>
</dbReference>
<dbReference type="InterPro" id="IPR008971">
    <property type="entry name" value="HSP40/DnaJ_pept-bd"/>
</dbReference>
<dbReference type="InterPro" id="IPR002939">
    <property type="entry name" value="DnaJ_C"/>
</dbReference>
<dbReference type="InterPro" id="IPR036869">
    <property type="entry name" value="J_dom_sf"/>
</dbReference>
<proteinExistence type="predicted"/>
<gene>
    <name evidence="3" type="ORF">CR492_03255</name>
</gene>
<dbReference type="PANTHER" id="PTHR43096:SF10">
    <property type="entry name" value="CHAPERONE PROTEIN DNAJ A6, CHLOROPLASTIC"/>
    <property type="match status" value="1"/>
</dbReference>
<dbReference type="Gene3D" id="1.10.287.110">
    <property type="entry name" value="DnaJ domain"/>
    <property type="match status" value="1"/>
</dbReference>
<comment type="caution">
    <text evidence="3">The sequence shown here is derived from an EMBL/GenBank/DDBJ whole genome shotgun (WGS) entry which is preliminary data.</text>
</comment>
<dbReference type="AlphaFoldDB" id="A0A2J7TMA9"/>
<dbReference type="Pfam" id="PF01556">
    <property type="entry name" value="DnaJ_C"/>
    <property type="match status" value="1"/>
</dbReference>
<dbReference type="Pfam" id="PF00226">
    <property type="entry name" value="DnaJ"/>
    <property type="match status" value="1"/>
</dbReference>
<organism evidence="3 4">
    <name type="scientific">Methylocella silvestris</name>
    <dbReference type="NCBI Taxonomy" id="199596"/>
    <lineage>
        <taxon>Bacteria</taxon>
        <taxon>Pseudomonadati</taxon>
        <taxon>Pseudomonadota</taxon>
        <taxon>Alphaproteobacteria</taxon>
        <taxon>Hyphomicrobiales</taxon>
        <taxon>Beijerinckiaceae</taxon>
        <taxon>Methylocella</taxon>
    </lineage>
</organism>
<dbReference type="SMART" id="SM00271">
    <property type="entry name" value="DnaJ"/>
    <property type="match status" value="1"/>
</dbReference>
<dbReference type="SUPFAM" id="SSF46565">
    <property type="entry name" value="Chaperone J-domain"/>
    <property type="match status" value="1"/>
</dbReference>
<dbReference type="RefSeq" id="WP_102842227.1">
    <property type="nucleotide sequence ID" value="NZ_PDZR01000001.1"/>
</dbReference>
<dbReference type="InterPro" id="IPR018253">
    <property type="entry name" value="DnaJ_domain_CS"/>
</dbReference>
<dbReference type="GO" id="GO:0005737">
    <property type="term" value="C:cytoplasm"/>
    <property type="evidence" value="ECO:0007669"/>
    <property type="project" value="TreeGrafter"/>
</dbReference>
<dbReference type="EMBL" id="PDZR01000001">
    <property type="protein sequence ID" value="PNG27919.1"/>
    <property type="molecule type" value="Genomic_DNA"/>
</dbReference>
<dbReference type="GO" id="GO:0042026">
    <property type="term" value="P:protein refolding"/>
    <property type="evidence" value="ECO:0007669"/>
    <property type="project" value="TreeGrafter"/>
</dbReference>
<dbReference type="Gene3D" id="2.60.260.20">
    <property type="entry name" value="Urease metallochaperone UreE, N-terminal domain"/>
    <property type="match status" value="2"/>
</dbReference>
<dbReference type="CDD" id="cd10747">
    <property type="entry name" value="DnaJ_C"/>
    <property type="match status" value="1"/>
</dbReference>
<evidence type="ECO:0000259" key="2">
    <source>
        <dbReference type="PROSITE" id="PS50076"/>
    </source>
</evidence>
<dbReference type="PROSITE" id="PS00636">
    <property type="entry name" value="DNAJ_1"/>
    <property type="match status" value="1"/>
</dbReference>